<keyword evidence="3" id="KW-1185">Reference proteome</keyword>
<dbReference type="InterPro" id="IPR045436">
    <property type="entry name" value="DUF6507"/>
</dbReference>
<gene>
    <name evidence="2" type="ORF">M1O15_26965</name>
</gene>
<sequence>MTKWDIDPGGVASILSLVGLAAGDMGKNLNGYGLHVQDAAIQVGTLSDGPYCGAPVGPVGGAIANFASDNEGQIRFLSARLKKTVNGTVEATTAYAQGDLDMAADAQREAAKAPTPAELLAVSEKTDSGSGAKSK</sequence>
<reference evidence="2 3" key="1">
    <citation type="submission" date="2022-04" db="EMBL/GenBank/DDBJ databases">
        <title>Streptomyces sp. nov. LCR6-01 isolated from Lichen of Dirinaria sp.</title>
        <authorList>
            <person name="Kanchanasin P."/>
            <person name="Tanasupawat S."/>
            <person name="Phongsopitanun W."/>
        </authorList>
    </citation>
    <scope>NUCLEOTIDE SEQUENCE [LARGE SCALE GENOMIC DNA]</scope>
    <source>
        <strain evidence="2 3">LCR6-01</strain>
    </source>
</reference>
<dbReference type="Pfam" id="PF20117">
    <property type="entry name" value="DUF6507"/>
    <property type="match status" value="1"/>
</dbReference>
<dbReference type="RefSeq" id="WP_248636791.1">
    <property type="nucleotide sequence ID" value="NZ_JALPTH010000033.1"/>
</dbReference>
<organism evidence="2 3">
    <name type="scientific">Streptomyces lichenis</name>
    <dbReference type="NCBI Taxonomy" id="2306967"/>
    <lineage>
        <taxon>Bacteria</taxon>
        <taxon>Bacillati</taxon>
        <taxon>Actinomycetota</taxon>
        <taxon>Actinomycetes</taxon>
        <taxon>Kitasatosporales</taxon>
        <taxon>Streptomycetaceae</taxon>
        <taxon>Streptomyces</taxon>
    </lineage>
</organism>
<evidence type="ECO:0000313" key="2">
    <source>
        <dbReference type="EMBL" id="MCK8680966.1"/>
    </source>
</evidence>
<accession>A0ABT0II16</accession>
<proteinExistence type="predicted"/>
<evidence type="ECO:0000256" key="1">
    <source>
        <dbReference type="SAM" id="MobiDB-lite"/>
    </source>
</evidence>
<protein>
    <submittedName>
        <fullName evidence="2">DUF6507 family protein</fullName>
    </submittedName>
</protein>
<dbReference type="EMBL" id="JALPTH010000033">
    <property type="protein sequence ID" value="MCK8680966.1"/>
    <property type="molecule type" value="Genomic_DNA"/>
</dbReference>
<evidence type="ECO:0000313" key="3">
    <source>
        <dbReference type="Proteomes" id="UP001522868"/>
    </source>
</evidence>
<feature type="region of interest" description="Disordered" evidence="1">
    <location>
        <begin position="106"/>
        <end position="135"/>
    </location>
</feature>
<name>A0ABT0II16_9ACTN</name>
<comment type="caution">
    <text evidence="2">The sequence shown here is derived from an EMBL/GenBank/DDBJ whole genome shotgun (WGS) entry which is preliminary data.</text>
</comment>
<dbReference type="Proteomes" id="UP001522868">
    <property type="component" value="Unassembled WGS sequence"/>
</dbReference>